<name>A0ABV6DGS1_9BACL</name>
<comment type="caution">
    <text evidence="2">The sequence shown here is derived from an EMBL/GenBank/DDBJ whole genome shotgun (WGS) entry which is preliminary data.</text>
</comment>
<keyword evidence="3" id="KW-1185">Reference proteome</keyword>
<keyword evidence="1" id="KW-0472">Membrane</keyword>
<feature type="transmembrane region" description="Helical" evidence="1">
    <location>
        <begin position="103"/>
        <end position="119"/>
    </location>
</feature>
<dbReference type="Pfam" id="PF13398">
    <property type="entry name" value="Peptidase_M50B"/>
    <property type="match status" value="1"/>
</dbReference>
<accession>A0ABV6DGS1</accession>
<feature type="transmembrane region" description="Helical" evidence="1">
    <location>
        <begin position="150"/>
        <end position="174"/>
    </location>
</feature>
<reference evidence="2 3" key="1">
    <citation type="submission" date="2024-09" db="EMBL/GenBank/DDBJ databases">
        <authorList>
            <person name="Sun Q."/>
            <person name="Mori K."/>
        </authorList>
    </citation>
    <scope>NUCLEOTIDE SEQUENCE [LARGE SCALE GENOMIC DNA]</scope>
    <source>
        <strain evidence="2 3">CCM 7759</strain>
    </source>
</reference>
<evidence type="ECO:0000313" key="2">
    <source>
        <dbReference type="EMBL" id="MFC0211844.1"/>
    </source>
</evidence>
<dbReference type="Proteomes" id="UP001589776">
    <property type="component" value="Unassembled WGS sequence"/>
</dbReference>
<dbReference type="InterPro" id="IPR049500">
    <property type="entry name" value="Peptidase_M50B-like"/>
</dbReference>
<organism evidence="2 3">
    <name type="scientific">Paenibacillus chartarius</name>
    <dbReference type="NCBI Taxonomy" id="747481"/>
    <lineage>
        <taxon>Bacteria</taxon>
        <taxon>Bacillati</taxon>
        <taxon>Bacillota</taxon>
        <taxon>Bacilli</taxon>
        <taxon>Bacillales</taxon>
        <taxon>Paenibacillaceae</taxon>
        <taxon>Paenibacillus</taxon>
    </lineage>
</organism>
<feature type="transmembrane region" description="Helical" evidence="1">
    <location>
        <begin position="194"/>
        <end position="213"/>
    </location>
</feature>
<keyword evidence="1" id="KW-0812">Transmembrane</keyword>
<sequence>MGSWVKTIVLLLVCAVLTRFIPFSEFFRSVDTLVHEFGHAVMTLLLSGKVMYIELYLDHSGVTYSSVTKAWSLIPISLAGYMTASLFAWLLFRLYALGRQRTGLQLIALISAVSLILFVRNSYGIMWLAGFLLLTVVVLAFAPRWLRNGYYLFVAFLCLEESVMGPISLAIMGATTPRSAGDASNLAQLTLLPAVLWGVLFSLFALWCATRALKNFFSGSRRPAAPPRMVHSNYR</sequence>
<feature type="transmembrane region" description="Helical" evidence="1">
    <location>
        <begin position="70"/>
        <end position="91"/>
    </location>
</feature>
<protein>
    <submittedName>
        <fullName evidence="2">M50 family metallopeptidase</fullName>
    </submittedName>
</protein>
<keyword evidence="1" id="KW-1133">Transmembrane helix</keyword>
<dbReference type="RefSeq" id="WP_377468859.1">
    <property type="nucleotide sequence ID" value="NZ_JBHLWN010000023.1"/>
</dbReference>
<evidence type="ECO:0000313" key="3">
    <source>
        <dbReference type="Proteomes" id="UP001589776"/>
    </source>
</evidence>
<dbReference type="EMBL" id="JBHLWN010000023">
    <property type="protein sequence ID" value="MFC0211844.1"/>
    <property type="molecule type" value="Genomic_DNA"/>
</dbReference>
<gene>
    <name evidence="2" type="ORF">ACFFK0_05135</name>
</gene>
<evidence type="ECO:0000256" key="1">
    <source>
        <dbReference type="SAM" id="Phobius"/>
    </source>
</evidence>
<feature type="transmembrane region" description="Helical" evidence="1">
    <location>
        <begin position="125"/>
        <end position="143"/>
    </location>
</feature>
<proteinExistence type="predicted"/>